<dbReference type="Pfam" id="PF14501">
    <property type="entry name" value="HATPase_c_5"/>
    <property type="match status" value="1"/>
</dbReference>
<dbReference type="EMBL" id="JAAKFZ010000008">
    <property type="protein sequence ID" value="NGL84033.1"/>
    <property type="molecule type" value="Genomic_DNA"/>
</dbReference>
<dbReference type="GO" id="GO:0042802">
    <property type="term" value="F:identical protein binding"/>
    <property type="evidence" value="ECO:0007669"/>
    <property type="project" value="TreeGrafter"/>
</dbReference>
<dbReference type="SUPFAM" id="SSF55874">
    <property type="entry name" value="ATPase domain of HSP90 chaperone/DNA topoisomerase II/histidine kinase"/>
    <property type="match status" value="1"/>
</dbReference>
<comment type="caution">
    <text evidence="3">The sequence shown here is derived from an EMBL/GenBank/DDBJ whole genome shotgun (WGS) entry which is preliminary data.</text>
</comment>
<feature type="domain" description="Sensor histidine kinase NatK-like C-terminal" evidence="2">
    <location>
        <begin position="339"/>
        <end position="445"/>
    </location>
</feature>
<dbReference type="InterPro" id="IPR036890">
    <property type="entry name" value="HATPase_C_sf"/>
</dbReference>
<dbReference type="RefSeq" id="WP_164335855.1">
    <property type="nucleotide sequence ID" value="NZ_JAAKFZ010000008.1"/>
</dbReference>
<feature type="transmembrane region" description="Helical" evidence="1">
    <location>
        <begin position="160"/>
        <end position="179"/>
    </location>
</feature>
<dbReference type="PANTHER" id="PTHR40448:SF1">
    <property type="entry name" value="TWO-COMPONENT SENSOR HISTIDINE KINASE"/>
    <property type="match status" value="1"/>
</dbReference>
<dbReference type="PANTHER" id="PTHR40448">
    <property type="entry name" value="TWO-COMPONENT SENSOR HISTIDINE KINASE"/>
    <property type="match status" value="1"/>
</dbReference>
<reference evidence="3 4" key="1">
    <citation type="submission" date="2020-02" db="EMBL/GenBank/DDBJ databases">
        <title>M-like protein SrM is not crucial to the virulence of a novel isolate of Streptococcus equi subsp. ruminatorum from Macaca mulatta.</title>
        <authorList>
            <person name="Guo G."/>
            <person name="Cheng L."/>
            <person name="Zhang W."/>
        </authorList>
    </citation>
    <scope>NUCLEOTIDE SEQUENCE [LARGE SCALE GENOMIC DNA]</scope>
    <source>
        <strain evidence="3 4">FJ1804</strain>
    </source>
</reference>
<dbReference type="Proteomes" id="UP000479499">
    <property type="component" value="Unassembled WGS sequence"/>
</dbReference>
<proteinExistence type="predicted"/>
<evidence type="ECO:0000259" key="2">
    <source>
        <dbReference type="Pfam" id="PF14501"/>
    </source>
</evidence>
<feature type="transmembrane region" description="Helical" evidence="1">
    <location>
        <begin position="122"/>
        <end position="139"/>
    </location>
</feature>
<keyword evidence="1" id="KW-0472">Membrane</keyword>
<sequence>MNFIVSLLFTVVHTSILILIHAKVFGNEVTLKKLILSTIAFFLWSAVLALISESLADDLMASLLLYPTYFMLYTYYLIMKKIHWTFLIFYSLFSIAFWDVVHSFIRYFIISNIPLLNKDDGHMVWFTSIIAGLLVLLLFKLFKYDFSHLRQKNLTDKVRITLYLANASMFFYYMIIPFISEMERMSSNDLSHYKELITAIYFILFICFVNVLDRNLKQELQEKMILQKEIQLQNITNYSQQIERLYQDVRGFRHDYINILTSLKIGIDSQDMSMISDVYQSVLKDSAKALRGKKFDVARLRNILDLPLKSLLISKLSEAQSLFIPVSLEIENPISVKNMEQIDFLTVVSILLDNAVEAAAEVIKEAGIVVCFFEEPRNRKQIFIIQNSTKEKQVDVSLIFKRGMSSKGEERGIGLSNVKEILKSYPKTSLRTLSDNFVFQQILEIEI</sequence>
<feature type="transmembrane region" description="Helical" evidence="1">
    <location>
        <begin position="6"/>
        <end position="22"/>
    </location>
</feature>
<name>A0A6M1KQ50_9STRE</name>
<feature type="transmembrane region" description="Helical" evidence="1">
    <location>
        <begin position="59"/>
        <end position="78"/>
    </location>
</feature>
<protein>
    <submittedName>
        <fullName evidence="3">GHKL domain-containing protein</fullName>
    </submittedName>
</protein>
<dbReference type="Gene3D" id="3.30.565.10">
    <property type="entry name" value="Histidine kinase-like ATPase, C-terminal domain"/>
    <property type="match status" value="1"/>
</dbReference>
<keyword evidence="1" id="KW-0812">Transmembrane</keyword>
<accession>A0A6M1KQ50</accession>
<evidence type="ECO:0000313" key="4">
    <source>
        <dbReference type="Proteomes" id="UP000479499"/>
    </source>
</evidence>
<keyword evidence="1" id="KW-1133">Transmembrane helix</keyword>
<dbReference type="InterPro" id="IPR032834">
    <property type="entry name" value="NatK-like_C"/>
</dbReference>
<evidence type="ECO:0000256" key="1">
    <source>
        <dbReference type="SAM" id="Phobius"/>
    </source>
</evidence>
<dbReference type="AlphaFoldDB" id="A0A6M1KQ50"/>
<organism evidence="3 4">
    <name type="scientific">Streptococcus equi subsp. ruminatorum</name>
    <dbReference type="NCBI Taxonomy" id="254358"/>
    <lineage>
        <taxon>Bacteria</taxon>
        <taxon>Bacillati</taxon>
        <taxon>Bacillota</taxon>
        <taxon>Bacilli</taxon>
        <taxon>Lactobacillales</taxon>
        <taxon>Streptococcaceae</taxon>
        <taxon>Streptococcus</taxon>
    </lineage>
</organism>
<feature type="transmembrane region" description="Helical" evidence="1">
    <location>
        <begin position="87"/>
        <end position="110"/>
    </location>
</feature>
<feature type="transmembrane region" description="Helical" evidence="1">
    <location>
        <begin position="34"/>
        <end position="53"/>
    </location>
</feature>
<evidence type="ECO:0000313" key="3">
    <source>
        <dbReference type="EMBL" id="NGL84033.1"/>
    </source>
</evidence>
<gene>
    <name evidence="3" type="ORF">G5B50_04495</name>
</gene>
<feature type="transmembrane region" description="Helical" evidence="1">
    <location>
        <begin position="199"/>
        <end position="216"/>
    </location>
</feature>